<dbReference type="Proteomes" id="UP000316343">
    <property type="component" value="Unassembled WGS sequence"/>
</dbReference>
<reference evidence="2 3" key="1">
    <citation type="submission" date="2019-06" db="EMBL/GenBank/DDBJ databases">
        <title>Erythrobacter insulae sp. nov., isolated from a tidal flat.</title>
        <authorList>
            <person name="Yoon J.-H."/>
        </authorList>
    </citation>
    <scope>NUCLEOTIDE SEQUENCE [LARGE SCALE GENOMIC DNA]</scope>
    <source>
        <strain evidence="2 3">JBTF-M21</strain>
    </source>
</reference>
<comment type="caution">
    <text evidence="2">The sequence shown here is derived from an EMBL/GenBank/DDBJ whole genome shotgun (WGS) entry which is preliminary data.</text>
</comment>
<accession>A0A547PAG1</accession>
<proteinExistence type="predicted"/>
<name>A0A547PAG1_9SPHN</name>
<feature type="region of interest" description="Disordered" evidence="1">
    <location>
        <begin position="1"/>
        <end position="21"/>
    </location>
</feature>
<sequence length="177" mass="19152">MTVDADFDDDGEDDLSRGELNDLGDDFSTAIVANDGADFSDYGKPVTGTASLSEKTAVSVVSQFVGGVYGSDINWGDFSRIEAHRDSWFSGNYPGCGGNAVIACAQITPPDRWVSITGRRHSFFAGSQYSNFRNLAVILTHESLHFQVGTLRNDPAGHAALQRRAQRLVRTRLGSAF</sequence>
<organism evidence="2 3">
    <name type="scientific">Erythrobacter insulae</name>
    <dbReference type="NCBI Taxonomy" id="2584124"/>
    <lineage>
        <taxon>Bacteria</taxon>
        <taxon>Pseudomonadati</taxon>
        <taxon>Pseudomonadota</taxon>
        <taxon>Alphaproteobacteria</taxon>
        <taxon>Sphingomonadales</taxon>
        <taxon>Erythrobacteraceae</taxon>
        <taxon>Erythrobacter/Porphyrobacter group</taxon>
        <taxon>Erythrobacter</taxon>
    </lineage>
</organism>
<dbReference type="EMBL" id="VHJK01000001">
    <property type="protein sequence ID" value="TRD11024.1"/>
    <property type="molecule type" value="Genomic_DNA"/>
</dbReference>
<protein>
    <submittedName>
        <fullName evidence="2">Uncharacterized protein</fullName>
    </submittedName>
</protein>
<dbReference type="AlphaFoldDB" id="A0A547PAG1"/>
<gene>
    <name evidence="2" type="ORF">FGU71_03600</name>
</gene>
<evidence type="ECO:0000256" key="1">
    <source>
        <dbReference type="SAM" id="MobiDB-lite"/>
    </source>
</evidence>
<feature type="compositionally biased region" description="Acidic residues" evidence="1">
    <location>
        <begin position="1"/>
        <end position="13"/>
    </location>
</feature>
<evidence type="ECO:0000313" key="2">
    <source>
        <dbReference type="EMBL" id="TRD11024.1"/>
    </source>
</evidence>
<dbReference type="RefSeq" id="WP_142787288.1">
    <property type="nucleotide sequence ID" value="NZ_VHJK01000001.1"/>
</dbReference>
<keyword evidence="3" id="KW-1185">Reference proteome</keyword>
<evidence type="ECO:0000313" key="3">
    <source>
        <dbReference type="Proteomes" id="UP000316343"/>
    </source>
</evidence>